<dbReference type="Pfam" id="PF25474">
    <property type="entry name" value="TPR_TmcB"/>
    <property type="match status" value="1"/>
</dbReference>
<dbReference type="STRING" id="180498.A0A067KMJ7"/>
<dbReference type="Gene3D" id="1.25.40.10">
    <property type="entry name" value="Tetratricopeptide repeat domain"/>
    <property type="match status" value="1"/>
</dbReference>
<dbReference type="SUPFAM" id="SSF48452">
    <property type="entry name" value="TPR-like"/>
    <property type="match status" value="1"/>
</dbReference>
<reference evidence="2 3" key="1">
    <citation type="journal article" date="2014" name="PLoS ONE">
        <title>Global Analysis of Gene Expression Profiles in Physic Nut (Jatropha curcas L.) Seedlings Exposed to Salt Stress.</title>
        <authorList>
            <person name="Zhang L."/>
            <person name="Zhang C."/>
            <person name="Wu P."/>
            <person name="Chen Y."/>
            <person name="Li M."/>
            <person name="Jiang H."/>
            <person name="Wu G."/>
        </authorList>
    </citation>
    <scope>NUCLEOTIDE SEQUENCE [LARGE SCALE GENOMIC DNA]</scope>
    <source>
        <strain evidence="3">cv. GZQX0401</strain>
        <tissue evidence="2">Young leaves</tissue>
    </source>
</reference>
<organism evidence="2 3">
    <name type="scientific">Jatropha curcas</name>
    <name type="common">Barbados nut</name>
    <dbReference type="NCBI Taxonomy" id="180498"/>
    <lineage>
        <taxon>Eukaryota</taxon>
        <taxon>Viridiplantae</taxon>
        <taxon>Streptophyta</taxon>
        <taxon>Embryophyta</taxon>
        <taxon>Tracheophyta</taxon>
        <taxon>Spermatophyta</taxon>
        <taxon>Magnoliopsida</taxon>
        <taxon>eudicotyledons</taxon>
        <taxon>Gunneridae</taxon>
        <taxon>Pentapetalae</taxon>
        <taxon>rosids</taxon>
        <taxon>fabids</taxon>
        <taxon>Malpighiales</taxon>
        <taxon>Euphorbiaceae</taxon>
        <taxon>Crotonoideae</taxon>
        <taxon>Jatropheae</taxon>
        <taxon>Jatropha</taxon>
    </lineage>
</organism>
<dbReference type="OrthoDB" id="439046at2759"/>
<dbReference type="PANTHER" id="PTHR26312:SF123">
    <property type="entry name" value="TETRATRICOPEPTIDE REPEAT (TPR)-LIKE SUPERFAMILY PROTEIN"/>
    <property type="match status" value="1"/>
</dbReference>
<dbReference type="PANTHER" id="PTHR26312">
    <property type="entry name" value="TETRATRICOPEPTIDE REPEAT PROTEIN 5"/>
    <property type="match status" value="1"/>
</dbReference>
<name>A0A067KMJ7_JATCU</name>
<dbReference type="EMBL" id="KK914567">
    <property type="protein sequence ID" value="KDP33034.1"/>
    <property type="molecule type" value="Genomic_DNA"/>
</dbReference>
<evidence type="ECO:0000259" key="1">
    <source>
        <dbReference type="Pfam" id="PF25474"/>
    </source>
</evidence>
<dbReference type="AlphaFoldDB" id="A0A067KMJ7"/>
<accession>A0A067KMJ7</accession>
<evidence type="ECO:0000313" key="2">
    <source>
        <dbReference type="EMBL" id="KDP33034.1"/>
    </source>
</evidence>
<evidence type="ECO:0000313" key="3">
    <source>
        <dbReference type="Proteomes" id="UP000027138"/>
    </source>
</evidence>
<keyword evidence="3" id="KW-1185">Reference proteome</keyword>
<dbReference type="Proteomes" id="UP000027138">
    <property type="component" value="Unassembled WGS sequence"/>
</dbReference>
<dbReference type="InterPro" id="IPR057352">
    <property type="entry name" value="TPR_TmcB/C"/>
</dbReference>
<dbReference type="InterPro" id="IPR011990">
    <property type="entry name" value="TPR-like_helical_dom_sf"/>
</dbReference>
<sequence length="269" mass="29890">MKSLLSKTGSISILPEPPKISISRRDSFNGIFSGEKNTVSSPKISMHLEINRQRDTPIRRALSESDLMKSEAHVFSRSFPAIIPEEEHHDVDSRNFSHTGIWPNNGIPLEELGFNGGGFGKGKKFGGGKGGGDRHNREFSGEGFDVSKMSDYYKEMLKSNPSDSLLLRNYAKFLHEVEGDMERAEEYYGRAILESPGDGEVLAMYGKLIWDAQKDGERANAYFDQAVSASPDDCMVLGSYAHFMWEAENDEEEEISGEAELSSAMVAVF</sequence>
<gene>
    <name evidence="2" type="ORF">JCGZ_13620</name>
</gene>
<proteinExistence type="predicted"/>
<feature type="domain" description="TmcB/TmcC TPR repeats" evidence="1">
    <location>
        <begin position="146"/>
        <end position="191"/>
    </location>
</feature>
<protein>
    <recommendedName>
        <fullName evidence="1">TmcB/TmcC TPR repeats domain-containing protein</fullName>
    </recommendedName>
</protein>